<dbReference type="InterPro" id="IPR016181">
    <property type="entry name" value="Acyl_CoA_acyltransferase"/>
</dbReference>
<dbReference type="EMBL" id="JBEGIE010000044">
    <property type="protein sequence ID" value="MEV4912469.1"/>
    <property type="molecule type" value="Genomic_DNA"/>
</dbReference>
<accession>A0ABV3IDY9</accession>
<dbReference type="SUPFAM" id="SSF55729">
    <property type="entry name" value="Acyl-CoA N-acyltransferases (Nat)"/>
    <property type="match status" value="1"/>
</dbReference>
<evidence type="ECO:0000259" key="1">
    <source>
        <dbReference type="PROSITE" id="PS51186"/>
    </source>
</evidence>
<dbReference type="RefSeq" id="WP_199638091.1">
    <property type="nucleotide sequence ID" value="NZ_JBEGIE010000044.1"/>
</dbReference>
<organism evidence="2 3">
    <name type="scientific">Bacillus proteolyticus</name>
    <dbReference type="NCBI Taxonomy" id="2026192"/>
    <lineage>
        <taxon>Bacteria</taxon>
        <taxon>Bacillati</taxon>
        <taxon>Bacillota</taxon>
        <taxon>Bacilli</taxon>
        <taxon>Bacillales</taxon>
        <taxon>Bacillaceae</taxon>
        <taxon>Bacillus</taxon>
        <taxon>Bacillus cereus group</taxon>
    </lineage>
</organism>
<dbReference type="PANTHER" id="PTHR43415">
    <property type="entry name" value="SPERMIDINE N(1)-ACETYLTRANSFERASE"/>
    <property type="match status" value="1"/>
</dbReference>
<comment type="caution">
    <text evidence="2">The sequence shown here is derived from an EMBL/GenBank/DDBJ whole genome shotgun (WGS) entry which is preliminary data.</text>
</comment>
<dbReference type="PROSITE" id="PS51186">
    <property type="entry name" value="GNAT"/>
    <property type="match status" value="1"/>
</dbReference>
<dbReference type="Pfam" id="PF13302">
    <property type="entry name" value="Acetyltransf_3"/>
    <property type="match status" value="1"/>
</dbReference>
<dbReference type="PANTHER" id="PTHR43415:SF3">
    <property type="entry name" value="GNAT-FAMILY ACETYLTRANSFERASE"/>
    <property type="match status" value="1"/>
</dbReference>
<dbReference type="InterPro" id="IPR000182">
    <property type="entry name" value="GNAT_dom"/>
</dbReference>
<reference evidence="2 3" key="1">
    <citation type="journal article" date="2023" name="Proc. Natl. Acad. Sci. U.S.A.">
        <title>Bacterial tolerance to host-exuded specialized metabolites structures the maize root microbiome.</title>
        <authorList>
            <person name="Thoenen L."/>
            <person name="Giroud C."/>
            <person name="Kreuzer M."/>
            <person name="Waelchli J."/>
            <person name="Gfeller V."/>
            <person name="Deslandes-Herold G."/>
            <person name="Mateo P."/>
            <person name="Robert C.A.M."/>
            <person name="Ahrens C.H."/>
            <person name="Rubio-Somoza I."/>
            <person name="Bruggmann R."/>
            <person name="Erb M."/>
            <person name="Schlaeppi K."/>
        </authorList>
    </citation>
    <scope>NUCLEOTIDE SEQUENCE [LARGE SCALE GENOMIC DNA]</scope>
    <source>
        <strain evidence="2 3">LBA1-1-1.1</strain>
    </source>
</reference>
<evidence type="ECO:0000313" key="2">
    <source>
        <dbReference type="EMBL" id="MEV4912469.1"/>
    </source>
</evidence>
<sequence length="190" mass="22688">MSVSLIENNVLCLREIQKNDIEQIRIWRNQEDTRKYFHQNSTIDPQEQEEWYKRYQKKSDDIMFIIVLKTQHKESIGTTALYHIDLDKKMAEFGRLMIPQKNMKGRGFGKQATILTCMYGFEVLKLNSLHLSVLAHNQKAIQIYNQIGFKEETRTNDILYMNIGKEEFFQVNKNLIGFEMLFKREKKEIE</sequence>
<evidence type="ECO:0000313" key="3">
    <source>
        <dbReference type="Proteomes" id="UP001552502"/>
    </source>
</evidence>
<feature type="domain" description="N-acetyltransferase" evidence="1">
    <location>
        <begin position="11"/>
        <end position="166"/>
    </location>
</feature>
<protein>
    <submittedName>
        <fullName evidence="2">GNAT family N-acetyltransferase</fullName>
    </submittedName>
</protein>
<dbReference type="Proteomes" id="UP001552502">
    <property type="component" value="Unassembled WGS sequence"/>
</dbReference>
<dbReference type="Gene3D" id="3.40.630.30">
    <property type="match status" value="1"/>
</dbReference>
<gene>
    <name evidence="2" type="ORF">MRBLBA1_003282</name>
</gene>
<name>A0ABV3IDY9_9BACI</name>
<keyword evidence="3" id="KW-1185">Reference proteome</keyword>
<proteinExistence type="predicted"/>